<keyword evidence="7 9" id="KW-0173">Coenzyme A biosynthesis</keyword>
<dbReference type="InterPro" id="IPR004821">
    <property type="entry name" value="Cyt_trans-like"/>
</dbReference>
<dbReference type="Pfam" id="PF01467">
    <property type="entry name" value="CTP_transf_like"/>
    <property type="match status" value="1"/>
</dbReference>
<dbReference type="CDD" id="cd02163">
    <property type="entry name" value="PPAT"/>
    <property type="match status" value="1"/>
</dbReference>
<feature type="binding site" evidence="9">
    <location>
        <begin position="124"/>
        <end position="130"/>
    </location>
    <ligand>
        <name>ATP</name>
        <dbReference type="ChEBI" id="CHEBI:30616"/>
    </ligand>
</feature>
<dbReference type="PANTHER" id="PTHR21342">
    <property type="entry name" value="PHOSPHOPANTETHEINE ADENYLYLTRANSFERASE"/>
    <property type="match status" value="1"/>
</dbReference>
<dbReference type="NCBIfam" id="TIGR00125">
    <property type="entry name" value="cyt_tran_rel"/>
    <property type="match status" value="1"/>
</dbReference>
<feature type="binding site" evidence="9">
    <location>
        <position position="99"/>
    </location>
    <ligand>
        <name>ATP</name>
        <dbReference type="ChEBI" id="CHEBI:30616"/>
    </ligand>
</feature>
<dbReference type="GO" id="GO:0015937">
    <property type="term" value="P:coenzyme A biosynthetic process"/>
    <property type="evidence" value="ECO:0007669"/>
    <property type="project" value="UniProtKB-UniRule"/>
</dbReference>
<dbReference type="Proteomes" id="UP000769766">
    <property type="component" value="Unassembled WGS sequence"/>
</dbReference>
<feature type="domain" description="Cytidyltransferase-like" evidence="10">
    <location>
        <begin position="6"/>
        <end position="134"/>
    </location>
</feature>
<keyword evidence="5 9" id="KW-0067">ATP-binding</keyword>
<evidence type="ECO:0000313" key="11">
    <source>
        <dbReference type="EMBL" id="MBI2875605.1"/>
    </source>
</evidence>
<dbReference type="Gene3D" id="3.40.50.620">
    <property type="entry name" value="HUPs"/>
    <property type="match status" value="1"/>
</dbReference>
<name>A0A932FZP9_UNCTE</name>
<feature type="site" description="Transition state stabilizer" evidence="9">
    <location>
        <position position="18"/>
    </location>
</feature>
<dbReference type="EC" id="2.7.7.3" evidence="9"/>
<dbReference type="EMBL" id="JACPRF010000055">
    <property type="protein sequence ID" value="MBI2875605.1"/>
    <property type="molecule type" value="Genomic_DNA"/>
</dbReference>
<keyword evidence="3 9" id="KW-0548">Nucleotidyltransferase</keyword>
<comment type="subcellular location">
    <subcellularLocation>
        <location evidence="9">Cytoplasm</location>
    </subcellularLocation>
</comment>
<evidence type="ECO:0000256" key="9">
    <source>
        <dbReference type="HAMAP-Rule" id="MF_00151"/>
    </source>
</evidence>
<keyword evidence="4 9" id="KW-0547">Nucleotide-binding</keyword>
<reference evidence="11" key="1">
    <citation type="submission" date="2020-07" db="EMBL/GenBank/DDBJ databases">
        <title>Huge and variable diversity of episymbiotic CPR bacteria and DPANN archaea in groundwater ecosystems.</title>
        <authorList>
            <person name="He C.Y."/>
            <person name="Keren R."/>
            <person name="Whittaker M."/>
            <person name="Farag I.F."/>
            <person name="Doudna J."/>
            <person name="Cate J.H.D."/>
            <person name="Banfield J.F."/>
        </authorList>
    </citation>
    <scope>NUCLEOTIDE SEQUENCE</scope>
    <source>
        <strain evidence="11">NC_groundwater_672_Ag_B-0.1um_62_36</strain>
    </source>
</reference>
<dbReference type="InterPro" id="IPR001980">
    <property type="entry name" value="PPAT"/>
</dbReference>
<feature type="binding site" evidence="9">
    <location>
        <position position="18"/>
    </location>
    <ligand>
        <name>ATP</name>
        <dbReference type="ChEBI" id="CHEBI:30616"/>
    </ligand>
</feature>
<organism evidence="11 12">
    <name type="scientific">Tectimicrobiota bacterium</name>
    <dbReference type="NCBI Taxonomy" id="2528274"/>
    <lineage>
        <taxon>Bacteria</taxon>
        <taxon>Pseudomonadati</taxon>
        <taxon>Nitrospinota/Tectimicrobiota group</taxon>
        <taxon>Candidatus Tectimicrobiota</taxon>
    </lineage>
</organism>
<keyword evidence="1 9" id="KW-0963">Cytoplasm</keyword>
<dbReference type="AlphaFoldDB" id="A0A932FZP9"/>
<dbReference type="PRINTS" id="PR01020">
    <property type="entry name" value="LPSBIOSNTHSS"/>
</dbReference>
<evidence type="ECO:0000259" key="10">
    <source>
        <dbReference type="Pfam" id="PF01467"/>
    </source>
</evidence>
<feature type="binding site" evidence="9">
    <location>
        <position position="74"/>
    </location>
    <ligand>
        <name>substrate</name>
    </ligand>
</feature>
<evidence type="ECO:0000256" key="4">
    <source>
        <dbReference type="ARBA" id="ARBA00022741"/>
    </source>
</evidence>
<dbReference type="HAMAP" id="MF_00151">
    <property type="entry name" value="PPAT_bact"/>
    <property type="match status" value="1"/>
</dbReference>
<comment type="subunit">
    <text evidence="9">Homohexamer.</text>
</comment>
<dbReference type="SUPFAM" id="SSF52374">
    <property type="entry name" value="Nucleotidylyl transferase"/>
    <property type="match status" value="1"/>
</dbReference>
<comment type="caution">
    <text evidence="11">The sequence shown here is derived from an EMBL/GenBank/DDBJ whole genome shotgun (WGS) entry which is preliminary data.</text>
</comment>
<dbReference type="GO" id="GO:0005524">
    <property type="term" value="F:ATP binding"/>
    <property type="evidence" value="ECO:0007669"/>
    <property type="project" value="UniProtKB-KW"/>
</dbReference>
<feature type="binding site" evidence="9">
    <location>
        <position position="10"/>
    </location>
    <ligand>
        <name>substrate</name>
    </ligand>
</feature>
<evidence type="ECO:0000256" key="8">
    <source>
        <dbReference type="ARBA" id="ARBA00029346"/>
    </source>
</evidence>
<dbReference type="InterPro" id="IPR014729">
    <property type="entry name" value="Rossmann-like_a/b/a_fold"/>
</dbReference>
<dbReference type="PANTHER" id="PTHR21342:SF1">
    <property type="entry name" value="PHOSPHOPANTETHEINE ADENYLYLTRANSFERASE"/>
    <property type="match status" value="1"/>
</dbReference>
<evidence type="ECO:0000256" key="1">
    <source>
        <dbReference type="ARBA" id="ARBA00022490"/>
    </source>
</evidence>
<comment type="function">
    <text evidence="9">Reversibly transfers an adenylyl group from ATP to 4'-phosphopantetheine, yielding dephospho-CoA (dPCoA) and pyrophosphate.</text>
</comment>
<evidence type="ECO:0000256" key="6">
    <source>
        <dbReference type="ARBA" id="ARBA00022842"/>
    </source>
</evidence>
<evidence type="ECO:0000256" key="7">
    <source>
        <dbReference type="ARBA" id="ARBA00022993"/>
    </source>
</evidence>
<feature type="binding site" evidence="9">
    <location>
        <begin position="10"/>
        <end position="11"/>
    </location>
    <ligand>
        <name>ATP</name>
        <dbReference type="ChEBI" id="CHEBI:30616"/>
    </ligand>
</feature>
<evidence type="ECO:0000256" key="3">
    <source>
        <dbReference type="ARBA" id="ARBA00022695"/>
    </source>
</evidence>
<keyword evidence="6 9" id="KW-0460">Magnesium</keyword>
<dbReference type="GO" id="GO:0005737">
    <property type="term" value="C:cytoplasm"/>
    <property type="evidence" value="ECO:0007669"/>
    <property type="project" value="UniProtKB-SubCell"/>
</dbReference>
<sequence length="171" mass="19570">MGQTAVYPGTFDPITNGHIDLIQRGLCIFEEVVVAVSNNPEKKPFFSLEERKWFIQEATRGLGKIRIDSFHSLLIQYAKENNVNVIIRGLRAVSDFEYEYQMALMNRKLDSSIETVFMMPSEKYSFISSRLIKEVASFGGCVKGLVPDIVEEALREKFKRVAQEREAKALR</sequence>
<proteinExistence type="inferred from homology"/>
<protein>
    <recommendedName>
        <fullName evidence="9">Phosphopantetheine adenylyltransferase</fullName>
        <ecNumber evidence="9">2.7.7.3</ecNumber>
    </recommendedName>
    <alternativeName>
        <fullName evidence="9">Dephospho-CoA pyrophosphorylase</fullName>
    </alternativeName>
    <alternativeName>
        <fullName evidence="9">Pantetheine-phosphate adenylyltransferase</fullName>
        <shortName evidence="9">PPAT</shortName>
    </alternativeName>
</protein>
<feature type="binding site" evidence="9">
    <location>
        <position position="88"/>
    </location>
    <ligand>
        <name>substrate</name>
    </ligand>
</feature>
<evidence type="ECO:0000256" key="5">
    <source>
        <dbReference type="ARBA" id="ARBA00022840"/>
    </source>
</evidence>
<evidence type="ECO:0000313" key="12">
    <source>
        <dbReference type="Proteomes" id="UP000769766"/>
    </source>
</evidence>
<accession>A0A932FZP9</accession>
<comment type="cofactor">
    <cofactor evidence="9">
        <name>Mg(2+)</name>
        <dbReference type="ChEBI" id="CHEBI:18420"/>
    </cofactor>
</comment>
<feature type="binding site" evidence="9">
    <location>
        <begin position="89"/>
        <end position="91"/>
    </location>
    <ligand>
        <name>ATP</name>
        <dbReference type="ChEBI" id="CHEBI:30616"/>
    </ligand>
</feature>
<dbReference type="NCBIfam" id="TIGR01510">
    <property type="entry name" value="coaD_prev_kdtB"/>
    <property type="match status" value="1"/>
</dbReference>
<gene>
    <name evidence="9 11" type="primary">coaD</name>
    <name evidence="11" type="ORF">HYY20_01845</name>
</gene>
<keyword evidence="2 9" id="KW-0808">Transferase</keyword>
<comment type="catalytic activity">
    <reaction evidence="8 9">
        <text>(R)-4'-phosphopantetheine + ATP + H(+) = 3'-dephospho-CoA + diphosphate</text>
        <dbReference type="Rhea" id="RHEA:19801"/>
        <dbReference type="ChEBI" id="CHEBI:15378"/>
        <dbReference type="ChEBI" id="CHEBI:30616"/>
        <dbReference type="ChEBI" id="CHEBI:33019"/>
        <dbReference type="ChEBI" id="CHEBI:57328"/>
        <dbReference type="ChEBI" id="CHEBI:61723"/>
        <dbReference type="EC" id="2.7.7.3"/>
    </reaction>
</comment>
<dbReference type="GO" id="GO:0004595">
    <property type="term" value="F:pantetheine-phosphate adenylyltransferase activity"/>
    <property type="evidence" value="ECO:0007669"/>
    <property type="project" value="UniProtKB-UniRule"/>
</dbReference>
<feature type="binding site" evidence="9">
    <location>
        <position position="42"/>
    </location>
    <ligand>
        <name>substrate</name>
    </ligand>
</feature>
<evidence type="ECO:0000256" key="2">
    <source>
        <dbReference type="ARBA" id="ARBA00022679"/>
    </source>
</evidence>
<comment type="similarity">
    <text evidence="9">Belongs to the bacterial CoaD family.</text>
</comment>
<comment type="pathway">
    <text evidence="9">Cofactor biosynthesis; coenzyme A biosynthesis; CoA from (R)-pantothenate: step 4/5.</text>
</comment>